<dbReference type="InterPro" id="IPR001888">
    <property type="entry name" value="Transposase_1"/>
</dbReference>
<dbReference type="PANTHER" id="PTHR46060:SF2">
    <property type="entry name" value="HISTONE-LYSINE N-METHYLTRANSFERASE SETMAR"/>
    <property type="match status" value="1"/>
</dbReference>
<evidence type="ECO:0000259" key="3">
    <source>
        <dbReference type="Pfam" id="PF17906"/>
    </source>
</evidence>
<reference evidence="4 5" key="1">
    <citation type="submission" date="2023-08" db="EMBL/GenBank/DDBJ databases">
        <title>A Necator americanus chromosomal reference genome.</title>
        <authorList>
            <person name="Ilik V."/>
            <person name="Petrzelkova K.J."/>
            <person name="Pardy F."/>
            <person name="Fuh T."/>
            <person name="Niatou-Singa F.S."/>
            <person name="Gouil Q."/>
            <person name="Baker L."/>
            <person name="Ritchie M.E."/>
            <person name="Jex A.R."/>
            <person name="Gazzola D."/>
            <person name="Li H."/>
            <person name="Toshio Fujiwara R."/>
            <person name="Zhan B."/>
            <person name="Aroian R.V."/>
            <person name="Pafco B."/>
            <person name="Schwarz E.M."/>
        </authorList>
    </citation>
    <scope>NUCLEOTIDE SEQUENCE [LARGE SCALE GENOMIC DNA]</scope>
    <source>
        <strain evidence="4 5">Aroian</strain>
        <tissue evidence="4">Whole animal</tissue>
    </source>
</reference>
<feature type="domain" description="Mos1 transposase HTH" evidence="3">
    <location>
        <begin position="63"/>
        <end position="111"/>
    </location>
</feature>
<feature type="chain" id="PRO_5045200732" description="Mos1 transposase HTH domain-containing protein" evidence="2">
    <location>
        <begin position="18"/>
        <end position="622"/>
    </location>
</feature>
<keyword evidence="1" id="KW-0472">Membrane</keyword>
<feature type="transmembrane region" description="Helical" evidence="1">
    <location>
        <begin position="528"/>
        <end position="550"/>
    </location>
</feature>
<keyword evidence="5" id="KW-1185">Reference proteome</keyword>
<keyword evidence="1" id="KW-0812">Transmembrane</keyword>
<dbReference type="InterPro" id="IPR052709">
    <property type="entry name" value="Transposase-MT_Hybrid"/>
</dbReference>
<feature type="transmembrane region" description="Helical" evidence="1">
    <location>
        <begin position="596"/>
        <end position="615"/>
    </location>
</feature>
<dbReference type="Gene3D" id="3.30.420.10">
    <property type="entry name" value="Ribonuclease H-like superfamily/Ribonuclease H"/>
    <property type="match status" value="1"/>
</dbReference>
<feature type="transmembrane region" description="Helical" evidence="1">
    <location>
        <begin position="562"/>
        <end position="581"/>
    </location>
</feature>
<dbReference type="InterPro" id="IPR028110">
    <property type="entry name" value="TMEM254"/>
</dbReference>
<keyword evidence="2" id="KW-0732">Signal</keyword>
<dbReference type="InterPro" id="IPR036397">
    <property type="entry name" value="RNaseH_sf"/>
</dbReference>
<organism evidence="4 5">
    <name type="scientific">Necator americanus</name>
    <name type="common">Human hookworm</name>
    <dbReference type="NCBI Taxonomy" id="51031"/>
    <lineage>
        <taxon>Eukaryota</taxon>
        <taxon>Metazoa</taxon>
        <taxon>Ecdysozoa</taxon>
        <taxon>Nematoda</taxon>
        <taxon>Chromadorea</taxon>
        <taxon>Rhabditida</taxon>
        <taxon>Rhabditina</taxon>
        <taxon>Rhabditomorpha</taxon>
        <taxon>Strongyloidea</taxon>
        <taxon>Ancylostomatidae</taxon>
        <taxon>Bunostominae</taxon>
        <taxon>Necator</taxon>
    </lineage>
</organism>
<dbReference type="EMBL" id="JAVFWL010000006">
    <property type="protein sequence ID" value="KAK6762445.1"/>
    <property type="molecule type" value="Genomic_DNA"/>
</dbReference>
<dbReference type="InterPro" id="IPR041426">
    <property type="entry name" value="Mos1_HTH"/>
</dbReference>
<proteinExistence type="predicted"/>
<dbReference type="Pfam" id="PF17906">
    <property type="entry name" value="HTH_48"/>
    <property type="match status" value="1"/>
</dbReference>
<evidence type="ECO:0000313" key="4">
    <source>
        <dbReference type="EMBL" id="KAK6762445.1"/>
    </source>
</evidence>
<accession>A0ABR1EIK9</accession>
<feature type="signal peptide" evidence="2">
    <location>
        <begin position="1"/>
        <end position="17"/>
    </location>
</feature>
<dbReference type="Proteomes" id="UP001303046">
    <property type="component" value="Unassembled WGS sequence"/>
</dbReference>
<dbReference type="Pfam" id="PF14934">
    <property type="entry name" value="TMEM254"/>
    <property type="match status" value="1"/>
</dbReference>
<dbReference type="Pfam" id="PF01359">
    <property type="entry name" value="Transposase_1"/>
    <property type="match status" value="1"/>
</dbReference>
<gene>
    <name evidence="4" type="primary">Necator_chrX.g23405</name>
    <name evidence="4" type="ORF">RB195_023242</name>
</gene>
<comment type="caution">
    <text evidence="4">The sequence shown here is derived from an EMBL/GenBank/DDBJ whole genome shotgun (WGS) entry which is preliminary data.</text>
</comment>
<dbReference type="PANTHER" id="PTHR46060">
    <property type="entry name" value="MARINER MOS1 TRANSPOSASE-LIKE PROTEIN"/>
    <property type="match status" value="1"/>
</dbReference>
<evidence type="ECO:0000256" key="2">
    <source>
        <dbReference type="SAM" id="SignalP"/>
    </source>
</evidence>
<protein>
    <recommendedName>
        <fullName evidence="3">Mos1 transposase HTH domain-containing protein</fullName>
    </recommendedName>
</protein>
<name>A0ABR1EIK9_NECAM</name>
<evidence type="ECO:0000313" key="5">
    <source>
        <dbReference type="Proteomes" id="UP001303046"/>
    </source>
</evidence>
<evidence type="ECO:0000256" key="1">
    <source>
        <dbReference type="SAM" id="Phobius"/>
    </source>
</evidence>
<dbReference type="Gene3D" id="1.10.10.1450">
    <property type="match status" value="1"/>
</dbReference>
<sequence>MISYLIFLACINRSSMAASDASLHVLEVSVLNILNKDTTACIHTTYLAPFSLPISSYNGEHSTHIRDVLLYEFDSGHPAAEAHQNLSQVLGTEAPSERFVRACFQRFKAGNKKLEDEPRSGRPTAISFDELKNLAEQEHPYEGVRYFAASLGCSLSTVSNELRSFGMVNKLGQWFPHALNGGNRQRRPDICTYLLSISCRLDWLDTIVTGDGKWVLYVNHTHKRAWCAGDEMPDPFVKGEIHKKKNMLRVWWGVHGICRFELLPDNMLVTAEVYCAQLQRLADKIRKEHTKLDSVRLLHDNARPHIAKKTSQKILELGWEVLLINTLIGSHRTARTWPRATTTSSDRFSITWKRSATMIVTPSKMTFGLSSPPSRRSSMPKESVIFPTKFAVRAVMECLQMELRDRGLEGIVCSTLKLRRVPFVHFQLCPYFARTPMVLTTGMRPTSTWFPFMSVDSCSRRMVDAVLKEKCISFMPNYVTFVAMMKGLLSFNTARSLREYLGINYGTNCDAELSNRRRVDQPANYFSTTYRCCGLFATNVLVLIFVEGLVMKVPNENFCMVYSVYCVLMFIHVIEGIYVLHLCDEMKFSFACSAKWFIQTLLVGYPSLHILVEYAQMRRKLK</sequence>
<keyword evidence="1" id="KW-1133">Transmembrane helix</keyword>